<evidence type="ECO:0000256" key="2">
    <source>
        <dbReference type="ARBA" id="ARBA00023315"/>
    </source>
</evidence>
<dbReference type="Pfam" id="PF00583">
    <property type="entry name" value="Acetyltransf_1"/>
    <property type="match status" value="1"/>
</dbReference>
<dbReference type="InterPro" id="IPR016181">
    <property type="entry name" value="Acyl_CoA_acyltransferase"/>
</dbReference>
<keyword evidence="5" id="KW-1185">Reference proteome</keyword>
<evidence type="ECO:0000259" key="3">
    <source>
        <dbReference type="PROSITE" id="PS51186"/>
    </source>
</evidence>
<dbReference type="InterPro" id="IPR050832">
    <property type="entry name" value="Bact_Acetyltransf"/>
</dbReference>
<accession>A0ABY4TH54</accession>
<sequence length="157" mass="17160">MEVPAVTSITIDRAGADDIEIVTDLFLGYLDFYKAPASREAAGSFIAERLAKADSMIFIARDADGTALGFTQVYPTFASVSMGRVWILNDLYVVPDARRLGAGRALVRFVTDRARAEGVVRVTLATAEDNVSAQALYEAEGFTTGHPVRHYVKRTRQ</sequence>
<dbReference type="PANTHER" id="PTHR43877">
    <property type="entry name" value="AMINOALKYLPHOSPHONATE N-ACETYLTRANSFERASE-RELATED-RELATED"/>
    <property type="match status" value="1"/>
</dbReference>
<keyword evidence="1" id="KW-0808">Transferase</keyword>
<dbReference type="SUPFAM" id="SSF55729">
    <property type="entry name" value="Acyl-CoA N-acyltransferases (Nat)"/>
    <property type="match status" value="1"/>
</dbReference>
<evidence type="ECO:0000313" key="5">
    <source>
        <dbReference type="Proteomes" id="UP001056383"/>
    </source>
</evidence>
<dbReference type="Proteomes" id="UP001056383">
    <property type="component" value="Chromosome"/>
</dbReference>
<name>A0ABY4TH54_9ACTN</name>
<dbReference type="PANTHER" id="PTHR43877:SF2">
    <property type="entry name" value="AMINOALKYLPHOSPHONATE N-ACETYLTRANSFERASE-RELATED"/>
    <property type="match status" value="1"/>
</dbReference>
<dbReference type="Gene3D" id="3.40.630.30">
    <property type="match status" value="1"/>
</dbReference>
<dbReference type="InterPro" id="IPR000182">
    <property type="entry name" value="GNAT_dom"/>
</dbReference>
<protein>
    <submittedName>
        <fullName evidence="4">GNAT family N-acetyltransferase</fullName>
    </submittedName>
</protein>
<reference evidence="4" key="1">
    <citation type="submission" date="2022-04" db="EMBL/GenBank/DDBJ databases">
        <title>Systematic whole-genome sequencing reveals an unexpected diversity among actinomycetoma pathogens and provides insights into their antibacterial susceptibilities.</title>
        <authorList>
            <person name="Watson A.K."/>
            <person name="Kepplinger B."/>
            <person name="Bakhiet S.M."/>
            <person name="Mhmoud N.A."/>
            <person name="Chapman J."/>
            <person name="Allenby N."/>
            <person name="Mickiewicz K."/>
            <person name="Goodfellow M."/>
            <person name="Fahal A.H."/>
            <person name="Errington J."/>
        </authorList>
    </citation>
    <scope>NUCLEOTIDE SEQUENCE</scope>
    <source>
        <strain evidence="4">SD 504</strain>
    </source>
</reference>
<dbReference type="CDD" id="cd04301">
    <property type="entry name" value="NAT_SF"/>
    <property type="match status" value="1"/>
</dbReference>
<evidence type="ECO:0000256" key="1">
    <source>
        <dbReference type="ARBA" id="ARBA00022679"/>
    </source>
</evidence>
<gene>
    <name evidence="4" type="ORF">MW084_22360</name>
</gene>
<feature type="domain" description="N-acetyltransferase" evidence="3">
    <location>
        <begin position="9"/>
        <end position="157"/>
    </location>
</feature>
<evidence type="ECO:0000313" key="4">
    <source>
        <dbReference type="EMBL" id="URN18228.1"/>
    </source>
</evidence>
<organism evidence="4 5">
    <name type="scientific">Streptomyces sudanensis</name>
    <dbReference type="NCBI Taxonomy" id="436397"/>
    <lineage>
        <taxon>Bacteria</taxon>
        <taxon>Bacillati</taxon>
        <taxon>Actinomycetota</taxon>
        <taxon>Actinomycetes</taxon>
        <taxon>Kitasatosporales</taxon>
        <taxon>Streptomycetaceae</taxon>
        <taxon>Streptomyces</taxon>
    </lineage>
</organism>
<proteinExistence type="predicted"/>
<dbReference type="EMBL" id="CP095474">
    <property type="protein sequence ID" value="URN18228.1"/>
    <property type="molecule type" value="Genomic_DNA"/>
</dbReference>
<keyword evidence="2" id="KW-0012">Acyltransferase</keyword>
<dbReference type="PROSITE" id="PS51186">
    <property type="entry name" value="GNAT"/>
    <property type="match status" value="1"/>
</dbReference>
<dbReference type="RefSeq" id="WP_255116216.1">
    <property type="nucleotide sequence ID" value="NZ_CP095474.1"/>
</dbReference>